<evidence type="ECO:0000313" key="3">
    <source>
        <dbReference type="Proteomes" id="UP000437736"/>
    </source>
</evidence>
<dbReference type="Proteomes" id="UP000437736">
    <property type="component" value="Unassembled WGS sequence"/>
</dbReference>
<proteinExistence type="predicted"/>
<sequence length="178" mass="17398">MNANSSHLSRLCSACLLTGATIAGAASAGASPAPSLAAHLALGPSVAGRATPVHLSVTDPTAVPLGRLLVSAHLPWGVAYVPGSITAHEDRAAVAVGAPRVVLAPGGQTELYWGDLPAPGHGALELSFDVRPGARTSTHWAGSSWSVFTAVRAVPAGGGGTTGAAEGAMAAVTRAGAT</sequence>
<comment type="caution">
    <text evidence="2">The sequence shown here is derived from an EMBL/GenBank/DDBJ whole genome shotgun (WGS) entry which is preliminary data.</text>
</comment>
<evidence type="ECO:0000313" key="2">
    <source>
        <dbReference type="EMBL" id="MST32072.1"/>
    </source>
</evidence>
<reference evidence="2 3" key="1">
    <citation type="submission" date="2019-11" db="EMBL/GenBank/DDBJ databases">
        <title>Acidiferrimicrobium australis gen. nov., sp. nov., an acidophilic and obligately heterotrophic, member of the Actinobacteria that catalyses dissimilatory oxido- reduction of iron isolated from metal-rich acidic water in Chile.</title>
        <authorList>
            <person name="Gonzalez D."/>
            <person name="Huber K."/>
            <person name="Hedrich S."/>
            <person name="Rojas-Villalobos C."/>
            <person name="Quatrini R."/>
            <person name="Dinamarca M.A."/>
            <person name="Schwarz A."/>
            <person name="Canales C."/>
            <person name="Nancucheo I."/>
        </authorList>
    </citation>
    <scope>NUCLEOTIDE SEQUENCE [LARGE SCALE GENOMIC DNA]</scope>
    <source>
        <strain evidence="2 3">USS-CCA1</strain>
    </source>
</reference>
<evidence type="ECO:0008006" key="4">
    <source>
        <dbReference type="Google" id="ProtNLM"/>
    </source>
</evidence>
<dbReference type="EMBL" id="WJHE01000204">
    <property type="protein sequence ID" value="MST32072.1"/>
    <property type="molecule type" value="Genomic_DNA"/>
</dbReference>
<gene>
    <name evidence="2" type="ORF">GHK86_04940</name>
</gene>
<feature type="signal peptide" evidence="1">
    <location>
        <begin position="1"/>
        <end position="25"/>
    </location>
</feature>
<name>A0ABW9QQI0_9ACTN</name>
<keyword evidence="1" id="KW-0732">Signal</keyword>
<evidence type="ECO:0000256" key="1">
    <source>
        <dbReference type="SAM" id="SignalP"/>
    </source>
</evidence>
<protein>
    <recommendedName>
        <fullName evidence="4">Copper chaperone PCu(A)C</fullName>
    </recommendedName>
</protein>
<feature type="chain" id="PRO_5046324606" description="Copper chaperone PCu(A)C" evidence="1">
    <location>
        <begin position="26"/>
        <end position="178"/>
    </location>
</feature>
<accession>A0ABW9QQI0</accession>
<organism evidence="2 3">
    <name type="scientific">Acidiferrimicrobium australe</name>
    <dbReference type="NCBI Taxonomy" id="2664430"/>
    <lineage>
        <taxon>Bacteria</taxon>
        <taxon>Bacillati</taxon>
        <taxon>Actinomycetota</taxon>
        <taxon>Acidimicrobiia</taxon>
        <taxon>Acidimicrobiales</taxon>
        <taxon>Acidimicrobiaceae</taxon>
        <taxon>Acidiferrimicrobium</taxon>
    </lineage>
</organism>
<feature type="non-terminal residue" evidence="2">
    <location>
        <position position="178"/>
    </location>
</feature>
<keyword evidence="3" id="KW-1185">Reference proteome</keyword>